<name>A0ACC3SJM6_9PEZI</name>
<evidence type="ECO:0000313" key="2">
    <source>
        <dbReference type="Proteomes" id="UP001320706"/>
    </source>
</evidence>
<evidence type="ECO:0000313" key="1">
    <source>
        <dbReference type="EMBL" id="KAK8217137.1"/>
    </source>
</evidence>
<keyword evidence="2" id="KW-1185">Reference proteome</keyword>
<dbReference type="Proteomes" id="UP001320706">
    <property type="component" value="Unassembled WGS sequence"/>
</dbReference>
<accession>A0ACC3SJM6</accession>
<dbReference type="EMBL" id="JAMKPW020000006">
    <property type="protein sequence ID" value="KAK8217137.1"/>
    <property type="molecule type" value="Genomic_DNA"/>
</dbReference>
<sequence>MSGGWNTIESDAGVFTYLIENLGVKNVQFDELISLDEASLASLNPLGVIFLFKYPTGEKPTDVPKDGTFDFDAVEKGFTGEGGVWFAAQTIQNACGTQALLSVLLNKGEKDGVSIGPNLGEFKEFTGAFPADLRGEALSNSDLIRDVHNSFARSSPFISDESRMATEDDDVYHFIAYTSINNTLYELDGLQPAPISHGPCAPSDFSSKIIPVLQRRIERYPAHEIRFNLLAMCQDLRARAREMGDWEALEREEAKRREWRWENALRRHNFVGFVGELLKGVVAKQEQAGSYDKWVEEAKSRTQKKMEDRKRKGGQGDEMEM</sequence>
<protein>
    <submittedName>
        <fullName evidence="1">Uncharacterized protein</fullName>
    </submittedName>
</protein>
<organism evidence="1 2">
    <name type="scientific">Zalaria obscura</name>
    <dbReference type="NCBI Taxonomy" id="2024903"/>
    <lineage>
        <taxon>Eukaryota</taxon>
        <taxon>Fungi</taxon>
        <taxon>Dikarya</taxon>
        <taxon>Ascomycota</taxon>
        <taxon>Pezizomycotina</taxon>
        <taxon>Dothideomycetes</taxon>
        <taxon>Dothideomycetidae</taxon>
        <taxon>Dothideales</taxon>
        <taxon>Zalariaceae</taxon>
        <taxon>Zalaria</taxon>
    </lineage>
</organism>
<comment type="caution">
    <text evidence="1">The sequence shown here is derived from an EMBL/GenBank/DDBJ whole genome shotgun (WGS) entry which is preliminary data.</text>
</comment>
<proteinExistence type="predicted"/>
<reference evidence="1" key="1">
    <citation type="submission" date="2024-02" db="EMBL/GenBank/DDBJ databases">
        <title>Metagenome Assembled Genome of Zalaria obscura JY119.</title>
        <authorList>
            <person name="Vighnesh L."/>
            <person name="Jagadeeshwari U."/>
            <person name="Venkata Ramana C."/>
            <person name="Sasikala C."/>
        </authorList>
    </citation>
    <scope>NUCLEOTIDE SEQUENCE</scope>
    <source>
        <strain evidence="1">JY119</strain>
    </source>
</reference>
<gene>
    <name evidence="1" type="ORF">M8818_001388</name>
</gene>